<dbReference type="EMBL" id="JANBPG010000048">
    <property type="protein sequence ID" value="KAJ1901025.1"/>
    <property type="molecule type" value="Genomic_DNA"/>
</dbReference>
<comment type="caution">
    <text evidence="1">The sequence shown here is derived from an EMBL/GenBank/DDBJ whole genome shotgun (WGS) entry which is preliminary data.</text>
</comment>
<name>A0ACC1IU89_9FUNG</name>
<evidence type="ECO:0000313" key="2">
    <source>
        <dbReference type="Proteomes" id="UP001150581"/>
    </source>
</evidence>
<organism evidence="1 2">
    <name type="scientific">Kickxella alabastrina</name>
    <dbReference type="NCBI Taxonomy" id="61397"/>
    <lineage>
        <taxon>Eukaryota</taxon>
        <taxon>Fungi</taxon>
        <taxon>Fungi incertae sedis</taxon>
        <taxon>Zoopagomycota</taxon>
        <taxon>Kickxellomycotina</taxon>
        <taxon>Kickxellomycetes</taxon>
        <taxon>Kickxellales</taxon>
        <taxon>Kickxellaceae</taxon>
        <taxon>Kickxella</taxon>
    </lineage>
</organism>
<dbReference type="Proteomes" id="UP001150581">
    <property type="component" value="Unassembled WGS sequence"/>
</dbReference>
<reference evidence="1" key="1">
    <citation type="submission" date="2022-07" db="EMBL/GenBank/DDBJ databases">
        <title>Phylogenomic reconstructions and comparative analyses of Kickxellomycotina fungi.</title>
        <authorList>
            <person name="Reynolds N.K."/>
            <person name="Stajich J.E."/>
            <person name="Barry K."/>
            <person name="Grigoriev I.V."/>
            <person name="Crous P."/>
            <person name="Smith M.E."/>
        </authorList>
    </citation>
    <scope>NUCLEOTIDE SEQUENCE</scope>
    <source>
        <strain evidence="1">Benny 63K</strain>
    </source>
</reference>
<gene>
    <name evidence="1" type="ORF">LPJ66_001070</name>
</gene>
<proteinExistence type="predicted"/>
<keyword evidence="2" id="KW-1185">Reference proteome</keyword>
<accession>A0ACC1IU89</accession>
<protein>
    <submittedName>
        <fullName evidence="1">Uncharacterized protein</fullName>
    </submittedName>
</protein>
<sequence length="203" mass="23483">MSDHNNVTLDSLPYIDKEYDDADTRAHVLSLIQTEMTQMTPPLLPKSTPIFKTNPLLLKEYERIRDGRAAPAFDTQRYKLEAPHNDNNAEEWRLAADNASAQLEHQNMRMVNLELLEQFGANLWKLGNYQREALLAQVERATERYREEAVGLNRERRKAQVDAGETLRGLEERWSEGVRQCIEIQAANAQLRAEIHELEKKQS</sequence>
<evidence type="ECO:0000313" key="1">
    <source>
        <dbReference type="EMBL" id="KAJ1901025.1"/>
    </source>
</evidence>